<keyword evidence="1" id="KW-0732">Signal</keyword>
<gene>
    <name evidence="2" type="ORF">DL762_004474</name>
</gene>
<sequence length="478" mass="52543">MKSSVVASLVAATASGLAAARELPPDDVRGARLYDTGIMMDRLMSIKLDTWAARDALGIYNSSNYASRTLADGPVPCVNGLAKVVPGDAKQTFRCSKIDFYDFKSHADLGGPLAQGSSSWGWTSDDGREFVAIGQGQGTAFAEVSKEGKLIYLGRLPQYSTTSQWRELRSYKNYMVIGSEAARHGVQIFDMKKLLTVDPARPVTFSNSKDIFHFNGLPQGSTHNIVVNEESQYAVAVGALPRNSGCRAGLLFIDLKDPSKPTSPGCASGDGYVHDAQCIVYRGPHAKYNGIEICYGYNEDTLTIYDVTDKTTTKIISRTSYEGASYTHQGWVLDPNWQQYLILDDEYDEVERRGPAKDGYPITYIWDISNLEKPVQTGYYKGATKSIDHNQYVHKGRAYQSNYGAGLRILDLSSIPRDPTGAGVKELGFFDIYPEDDNQSGGGSTSFVGTWSLYPYFKSGYVLVNTIERGAFIVKPTF</sequence>
<evidence type="ECO:0000313" key="3">
    <source>
        <dbReference type="Proteomes" id="UP000294003"/>
    </source>
</evidence>
<dbReference type="PANTHER" id="PTHR38787:SF3">
    <property type="entry name" value="REGULATORY P DOMAIN-CONTAINING PROTEIN"/>
    <property type="match status" value="1"/>
</dbReference>
<keyword evidence="3" id="KW-1185">Reference proteome</keyword>
<dbReference type="EMBL" id="QJNS01000106">
    <property type="protein sequence ID" value="RYO87049.1"/>
    <property type="molecule type" value="Genomic_DNA"/>
</dbReference>
<dbReference type="NCBIfam" id="TIGR04312">
    <property type="entry name" value="choice_anch_B"/>
    <property type="match status" value="1"/>
</dbReference>
<proteinExistence type="predicted"/>
<organism evidence="2 3">
    <name type="scientific">Monosporascus cannonballus</name>
    <dbReference type="NCBI Taxonomy" id="155416"/>
    <lineage>
        <taxon>Eukaryota</taxon>
        <taxon>Fungi</taxon>
        <taxon>Dikarya</taxon>
        <taxon>Ascomycota</taxon>
        <taxon>Pezizomycotina</taxon>
        <taxon>Sordariomycetes</taxon>
        <taxon>Xylariomycetidae</taxon>
        <taxon>Xylariales</taxon>
        <taxon>Xylariales incertae sedis</taxon>
        <taxon>Monosporascus</taxon>
    </lineage>
</organism>
<dbReference type="Proteomes" id="UP000294003">
    <property type="component" value="Unassembled WGS sequence"/>
</dbReference>
<accession>A0ABY0H7T7</accession>
<feature type="chain" id="PRO_5047546701" description="Regulatory P domain-containing protein" evidence="1">
    <location>
        <begin position="21"/>
        <end position="478"/>
    </location>
</feature>
<feature type="signal peptide" evidence="1">
    <location>
        <begin position="1"/>
        <end position="20"/>
    </location>
</feature>
<comment type="caution">
    <text evidence="2">The sequence shown here is derived from an EMBL/GenBank/DDBJ whole genome shotgun (WGS) entry which is preliminary data.</text>
</comment>
<dbReference type="PANTHER" id="PTHR38787">
    <property type="entry name" value="REGULATORY P DOMAIN-CONTAINING PROTEIN"/>
    <property type="match status" value="1"/>
</dbReference>
<protein>
    <recommendedName>
        <fullName evidence="4">Regulatory P domain-containing protein</fullName>
    </recommendedName>
</protein>
<evidence type="ECO:0000313" key="2">
    <source>
        <dbReference type="EMBL" id="RYO87049.1"/>
    </source>
</evidence>
<evidence type="ECO:0008006" key="4">
    <source>
        <dbReference type="Google" id="ProtNLM"/>
    </source>
</evidence>
<name>A0ABY0H7T7_9PEZI</name>
<reference evidence="2 3" key="1">
    <citation type="submission" date="2018-06" db="EMBL/GenBank/DDBJ databases">
        <title>Complete Genomes of Monosporascus.</title>
        <authorList>
            <person name="Robinson A.J."/>
            <person name="Natvig D.O."/>
        </authorList>
    </citation>
    <scope>NUCLEOTIDE SEQUENCE [LARGE SCALE GENOMIC DNA]</scope>
    <source>
        <strain evidence="2 3">CBS 609.92</strain>
    </source>
</reference>
<dbReference type="InterPro" id="IPR027589">
    <property type="entry name" value="Choice_anch_B"/>
</dbReference>
<evidence type="ECO:0000256" key="1">
    <source>
        <dbReference type="SAM" id="SignalP"/>
    </source>
</evidence>